<dbReference type="PANTHER" id="PTHR33202:SF2">
    <property type="entry name" value="FERRIC UPTAKE REGULATION PROTEIN"/>
    <property type="match status" value="1"/>
</dbReference>
<dbReference type="AlphaFoldDB" id="M1WN49"/>
<sequence length="152" mass="17252">MSFITDIMKTAEQVFIEFLKENNLSMTPQRKIIVETFLETEGHFSAERLCGLVKGKASEIGQATIYRTLKLLVDSGLAESIEVGDGSALYEHSYGHDHHDHLICVHCNRKIEIYDDAIEKRQEEVASELGFKLTRHRMYLFGICPECAGQES</sequence>
<dbReference type="HOGENOM" id="CLU_096072_3_1_7"/>
<feature type="binding site" evidence="13">
    <location>
        <position position="119"/>
    </location>
    <ligand>
        <name>Fe cation</name>
        <dbReference type="ChEBI" id="CHEBI:24875"/>
    </ligand>
</feature>
<comment type="similarity">
    <text evidence="2">Belongs to the Fur family.</text>
</comment>
<feature type="binding site" evidence="12">
    <location>
        <position position="144"/>
    </location>
    <ligand>
        <name>Zn(2+)</name>
        <dbReference type="ChEBI" id="CHEBI:29105"/>
    </ligand>
</feature>
<dbReference type="GO" id="GO:0005829">
    <property type="term" value="C:cytosol"/>
    <property type="evidence" value="ECO:0007669"/>
    <property type="project" value="TreeGrafter"/>
</dbReference>
<keyword evidence="7 12" id="KW-0479">Metal-binding</keyword>
<comment type="subunit">
    <text evidence="3">Homodimer.</text>
</comment>
<dbReference type="InterPro" id="IPR043135">
    <property type="entry name" value="Fur_C"/>
</dbReference>
<accession>M1WN49</accession>
<reference evidence="15" key="2">
    <citation type="journal article" date="2013" name="Stand. Genomic Sci.">
        <title>Complete genome sequence of Desulfocapsa sulfexigens, a marine deltaproteobacterium specialized in disproportionating inorganic sulfur compounds.</title>
        <authorList>
            <person name="Finster K.W."/>
            <person name="Kjeldsen K.U."/>
            <person name="Kube M."/>
            <person name="Reinhardt R."/>
            <person name="Mussmann M."/>
            <person name="Amann R."/>
            <person name="Schreiber L."/>
        </authorList>
    </citation>
    <scope>NUCLEOTIDE SEQUENCE [LARGE SCALE GENOMIC DNA]</scope>
    <source>
        <strain evidence="15">DSM 10523 / SB164P1</strain>
    </source>
</reference>
<keyword evidence="11" id="KW-0804">Transcription</keyword>
<dbReference type="InterPro" id="IPR036390">
    <property type="entry name" value="WH_DNA-bd_sf"/>
</dbReference>
<keyword evidence="15" id="KW-1185">Reference proteome</keyword>
<feature type="binding site" evidence="13">
    <location>
        <position position="98"/>
    </location>
    <ligand>
        <name>Fe cation</name>
        <dbReference type="ChEBI" id="CHEBI:24875"/>
    </ligand>
</feature>
<comment type="subcellular location">
    <subcellularLocation>
        <location evidence="1">Cytoplasm</location>
    </subcellularLocation>
</comment>
<evidence type="ECO:0000256" key="8">
    <source>
        <dbReference type="ARBA" id="ARBA00022833"/>
    </source>
</evidence>
<dbReference type="eggNOG" id="COG0735">
    <property type="taxonomic scope" value="Bacteria"/>
</dbReference>
<dbReference type="Pfam" id="PF01475">
    <property type="entry name" value="FUR"/>
    <property type="match status" value="1"/>
</dbReference>
<evidence type="ECO:0000256" key="2">
    <source>
        <dbReference type="ARBA" id="ARBA00007957"/>
    </source>
</evidence>
<organism evidence="14 15">
    <name type="scientific">Pseudodesulfovibrio piezophilus (strain DSM 21447 / JCM 15486 / C1TLV30)</name>
    <name type="common">Desulfovibrio piezophilus</name>
    <dbReference type="NCBI Taxonomy" id="1322246"/>
    <lineage>
        <taxon>Bacteria</taxon>
        <taxon>Pseudomonadati</taxon>
        <taxon>Thermodesulfobacteriota</taxon>
        <taxon>Desulfovibrionia</taxon>
        <taxon>Desulfovibrionales</taxon>
        <taxon>Desulfovibrionaceae</taxon>
    </lineage>
</organism>
<dbReference type="GO" id="GO:0008270">
    <property type="term" value="F:zinc ion binding"/>
    <property type="evidence" value="ECO:0007669"/>
    <property type="project" value="TreeGrafter"/>
</dbReference>
<dbReference type="PATRIC" id="fig|879567.3.peg.3159"/>
<keyword evidence="10" id="KW-0238">DNA-binding</keyword>
<evidence type="ECO:0000256" key="12">
    <source>
        <dbReference type="PIRSR" id="PIRSR602481-1"/>
    </source>
</evidence>
<feature type="binding site" evidence="12">
    <location>
        <position position="107"/>
    </location>
    <ligand>
        <name>Zn(2+)</name>
        <dbReference type="ChEBI" id="CHEBI:29105"/>
    </ligand>
</feature>
<evidence type="ECO:0000256" key="5">
    <source>
        <dbReference type="ARBA" id="ARBA00022490"/>
    </source>
</evidence>
<dbReference type="SUPFAM" id="SSF46785">
    <property type="entry name" value="Winged helix' DNA-binding domain"/>
    <property type="match status" value="1"/>
</dbReference>
<dbReference type="STRING" id="1322246.BN4_20103"/>
<feature type="binding site" evidence="12">
    <location>
        <position position="104"/>
    </location>
    <ligand>
        <name>Zn(2+)</name>
        <dbReference type="ChEBI" id="CHEBI:29105"/>
    </ligand>
</feature>
<comment type="cofactor">
    <cofactor evidence="13">
        <name>Mn(2+)</name>
        <dbReference type="ChEBI" id="CHEBI:29035"/>
    </cofactor>
    <cofactor evidence="13">
        <name>Fe(2+)</name>
        <dbReference type="ChEBI" id="CHEBI:29033"/>
    </cofactor>
    <text evidence="13">Binds 1 Mn(2+) or Fe(2+) ion per subunit.</text>
</comment>
<keyword evidence="13" id="KW-0408">Iron</keyword>
<evidence type="ECO:0000313" key="15">
    <source>
        <dbReference type="Proteomes" id="UP000011724"/>
    </source>
</evidence>
<evidence type="ECO:0000256" key="9">
    <source>
        <dbReference type="ARBA" id="ARBA00023015"/>
    </source>
</evidence>
<name>M1WN49_PSEP2</name>
<dbReference type="GO" id="GO:0045892">
    <property type="term" value="P:negative regulation of DNA-templated transcription"/>
    <property type="evidence" value="ECO:0007669"/>
    <property type="project" value="TreeGrafter"/>
</dbReference>
<dbReference type="InterPro" id="IPR002481">
    <property type="entry name" value="FUR"/>
</dbReference>
<evidence type="ECO:0000256" key="1">
    <source>
        <dbReference type="ARBA" id="ARBA00004496"/>
    </source>
</evidence>
<evidence type="ECO:0000256" key="3">
    <source>
        <dbReference type="ARBA" id="ARBA00011738"/>
    </source>
</evidence>
<evidence type="ECO:0000256" key="10">
    <source>
        <dbReference type="ARBA" id="ARBA00023125"/>
    </source>
</evidence>
<dbReference type="GO" id="GO:0000976">
    <property type="term" value="F:transcription cis-regulatory region binding"/>
    <property type="evidence" value="ECO:0007669"/>
    <property type="project" value="TreeGrafter"/>
</dbReference>
<keyword evidence="6" id="KW-0678">Repressor</keyword>
<dbReference type="CDD" id="cd07153">
    <property type="entry name" value="Fur_like"/>
    <property type="match status" value="1"/>
</dbReference>
<gene>
    <name evidence="14" type="ordered locus">BN4_20103</name>
</gene>
<evidence type="ECO:0000256" key="13">
    <source>
        <dbReference type="PIRSR" id="PIRSR602481-2"/>
    </source>
</evidence>
<evidence type="ECO:0000256" key="7">
    <source>
        <dbReference type="ARBA" id="ARBA00022723"/>
    </source>
</evidence>
<feature type="binding site" evidence="13">
    <location>
        <position position="136"/>
    </location>
    <ligand>
        <name>Fe cation</name>
        <dbReference type="ChEBI" id="CHEBI:24875"/>
    </ligand>
</feature>
<dbReference type="Gene3D" id="1.10.10.10">
    <property type="entry name" value="Winged helix-like DNA-binding domain superfamily/Winged helix DNA-binding domain"/>
    <property type="match status" value="1"/>
</dbReference>
<dbReference type="EMBL" id="FO203427">
    <property type="protein sequence ID" value="CCH50165.1"/>
    <property type="molecule type" value="Genomic_DNA"/>
</dbReference>
<evidence type="ECO:0000313" key="14">
    <source>
        <dbReference type="EMBL" id="CCH50165.1"/>
    </source>
</evidence>
<feature type="binding site" evidence="12">
    <location>
        <position position="147"/>
    </location>
    <ligand>
        <name>Zn(2+)</name>
        <dbReference type="ChEBI" id="CHEBI:29105"/>
    </ligand>
</feature>
<keyword evidence="5" id="KW-0963">Cytoplasm</keyword>
<dbReference type="Gene3D" id="3.30.1490.190">
    <property type="match status" value="1"/>
</dbReference>
<dbReference type="GO" id="GO:0003700">
    <property type="term" value="F:DNA-binding transcription factor activity"/>
    <property type="evidence" value="ECO:0007669"/>
    <property type="project" value="InterPro"/>
</dbReference>
<dbReference type="GO" id="GO:1900376">
    <property type="term" value="P:regulation of secondary metabolite biosynthetic process"/>
    <property type="evidence" value="ECO:0007669"/>
    <property type="project" value="TreeGrafter"/>
</dbReference>
<evidence type="ECO:0000256" key="11">
    <source>
        <dbReference type="ARBA" id="ARBA00023163"/>
    </source>
</evidence>
<evidence type="ECO:0000256" key="6">
    <source>
        <dbReference type="ARBA" id="ARBA00022491"/>
    </source>
</evidence>
<dbReference type="InterPro" id="IPR036388">
    <property type="entry name" value="WH-like_DNA-bd_sf"/>
</dbReference>
<comment type="cofactor">
    <cofactor evidence="12">
        <name>Zn(2+)</name>
        <dbReference type="ChEBI" id="CHEBI:29105"/>
    </cofactor>
    <text evidence="12">Binds 1 zinc ion per subunit.</text>
</comment>
<proteinExistence type="inferred from homology"/>
<feature type="binding site" evidence="13">
    <location>
        <position position="100"/>
    </location>
    <ligand>
        <name>Fe cation</name>
        <dbReference type="ChEBI" id="CHEBI:24875"/>
    </ligand>
</feature>
<reference evidence="14 15" key="1">
    <citation type="journal article" date="2013" name="PLoS ONE">
        <title>The first genomic and proteomic characterization of a deep-sea sulfate reducer: insights into the piezophilic lifestyle of Desulfovibrio piezophilus.</title>
        <authorList>
            <person name="Pradel N."/>
            <person name="Ji B."/>
            <person name="Gimenez G."/>
            <person name="Talla E."/>
            <person name="Lenoble P."/>
            <person name="Garel M."/>
            <person name="Tamburini C."/>
            <person name="Fourquet P."/>
            <person name="Lebrun R."/>
            <person name="Bertin P."/>
            <person name="Denis Y."/>
            <person name="Pophillat M."/>
            <person name="Barbe V."/>
            <person name="Ollivier B."/>
            <person name="Dolla A."/>
        </authorList>
    </citation>
    <scope>NUCLEOTIDE SEQUENCE [LARGE SCALE GENOMIC DNA]</scope>
    <source>
        <strain evidence="15">DSM 10523 / SB164P1</strain>
    </source>
</reference>
<evidence type="ECO:0000256" key="4">
    <source>
        <dbReference type="ARBA" id="ARBA00020910"/>
    </source>
</evidence>
<protein>
    <recommendedName>
        <fullName evidence="4">Ferric uptake regulation protein</fullName>
    </recommendedName>
</protein>
<dbReference type="BioCyc" id="DPIE1322246:BN4_RS14750-MONOMER"/>
<dbReference type="Proteomes" id="UP000011724">
    <property type="component" value="Chromosome"/>
</dbReference>
<dbReference type="PANTHER" id="PTHR33202">
    <property type="entry name" value="ZINC UPTAKE REGULATION PROTEIN"/>
    <property type="match status" value="1"/>
</dbReference>
<keyword evidence="8 12" id="KW-0862">Zinc</keyword>
<keyword evidence="9" id="KW-0805">Transcription regulation</keyword>
<dbReference type="RefSeq" id="WP_015416207.1">
    <property type="nucleotide sequence ID" value="NC_020409.1"/>
</dbReference>
<dbReference type="KEGG" id="dpi:BN4_20103"/>